<keyword evidence="6" id="KW-0479">Metal-binding</keyword>
<dbReference type="InterPro" id="IPR004843">
    <property type="entry name" value="Calcineurin-like_PHP"/>
</dbReference>
<keyword evidence="3" id="KW-0732">Signal</keyword>
<dbReference type="GO" id="GO:0003993">
    <property type="term" value="F:acid phosphatase activity"/>
    <property type="evidence" value="ECO:0007669"/>
    <property type="project" value="UniProtKB-UniRule"/>
</dbReference>
<dbReference type="PIRSF" id="PIRSF000898">
    <property type="entry name" value="Acid_Ptase_5"/>
    <property type="match status" value="1"/>
</dbReference>
<feature type="binding site" evidence="6">
    <location>
        <position position="59"/>
    </location>
    <ligand>
        <name>Fe cation</name>
        <dbReference type="ChEBI" id="CHEBI:24875"/>
        <label>2</label>
    </ligand>
</feature>
<reference evidence="8 9" key="1">
    <citation type="submission" date="2020-08" db="EMBL/GenBank/DDBJ databases">
        <title>Genomic Encyclopedia of Type Strains, Phase IV (KMG-IV): sequencing the most valuable type-strain genomes for metagenomic binning, comparative biology and taxonomic classification.</title>
        <authorList>
            <person name="Goeker M."/>
        </authorList>
    </citation>
    <scope>NUCLEOTIDE SEQUENCE [LARGE SCALE GENOMIC DNA]</scope>
    <source>
        <strain evidence="8 9">DSM 102134</strain>
    </source>
</reference>
<dbReference type="InterPro" id="IPR024927">
    <property type="entry name" value="Acid_PPase"/>
</dbReference>
<dbReference type="SUPFAM" id="SSF56300">
    <property type="entry name" value="Metallo-dependent phosphatases"/>
    <property type="match status" value="1"/>
</dbReference>
<evidence type="ECO:0000256" key="3">
    <source>
        <dbReference type="ARBA" id="ARBA00022729"/>
    </source>
</evidence>
<comment type="caution">
    <text evidence="8">The sequence shown here is derived from an EMBL/GenBank/DDBJ whole genome shotgun (WGS) entry which is preliminary data.</text>
</comment>
<keyword evidence="9" id="KW-1185">Reference proteome</keyword>
<feature type="binding site" evidence="6">
    <location>
        <position position="25"/>
    </location>
    <ligand>
        <name>Fe cation</name>
        <dbReference type="ChEBI" id="CHEBI:24875"/>
        <label>1</label>
    </ligand>
</feature>
<dbReference type="GO" id="GO:0046872">
    <property type="term" value="F:metal ion binding"/>
    <property type="evidence" value="ECO:0007669"/>
    <property type="project" value="UniProtKB-KW"/>
</dbReference>
<organism evidence="8 9">
    <name type="scientific">Pseudorhizobium flavum</name>
    <dbReference type="NCBI Taxonomy" id="1335061"/>
    <lineage>
        <taxon>Bacteria</taxon>
        <taxon>Pseudomonadati</taxon>
        <taxon>Pseudomonadota</taxon>
        <taxon>Alphaproteobacteria</taxon>
        <taxon>Hyphomicrobiales</taxon>
        <taxon>Rhizobiaceae</taxon>
        <taxon>Rhizobium/Agrobacterium group</taxon>
        <taxon>Pseudorhizobium</taxon>
    </lineage>
</organism>
<comment type="cofactor">
    <cofactor evidence="6">
        <name>Fe cation</name>
        <dbReference type="ChEBI" id="CHEBI:24875"/>
    </cofactor>
    <text evidence="6">Binds 2 iron ions per subunit.</text>
</comment>
<dbReference type="PANTHER" id="PTHR10161">
    <property type="entry name" value="TARTRATE-RESISTANT ACID PHOSPHATASE TYPE 5"/>
    <property type="match status" value="1"/>
</dbReference>
<feature type="binding site" evidence="6">
    <location>
        <position position="62"/>
    </location>
    <ligand>
        <name>Fe cation</name>
        <dbReference type="ChEBI" id="CHEBI:24875"/>
        <label>1</label>
    </ligand>
</feature>
<keyword evidence="4 5" id="KW-0378">Hydrolase</keyword>
<comment type="catalytic activity">
    <reaction evidence="1 5">
        <text>a phosphate monoester + H2O = an alcohol + phosphate</text>
        <dbReference type="Rhea" id="RHEA:15017"/>
        <dbReference type="ChEBI" id="CHEBI:15377"/>
        <dbReference type="ChEBI" id="CHEBI:30879"/>
        <dbReference type="ChEBI" id="CHEBI:43474"/>
        <dbReference type="ChEBI" id="CHEBI:67140"/>
        <dbReference type="EC" id="3.1.3.2"/>
    </reaction>
</comment>
<name>A0A7X0DDB4_9HYPH</name>
<accession>A0A7X0DDB4</accession>
<feature type="binding site" evidence="6">
    <location>
        <position position="59"/>
    </location>
    <ligand>
        <name>Fe cation</name>
        <dbReference type="ChEBI" id="CHEBI:24875"/>
        <label>1</label>
    </ligand>
</feature>
<dbReference type="PANTHER" id="PTHR10161:SF14">
    <property type="entry name" value="TARTRATE-RESISTANT ACID PHOSPHATASE TYPE 5"/>
    <property type="match status" value="1"/>
</dbReference>
<protein>
    <recommendedName>
        <fullName evidence="2 5">acid phosphatase</fullName>
        <ecNumber evidence="2 5">3.1.3.2</ecNumber>
    </recommendedName>
</protein>
<dbReference type="EMBL" id="JACHEJ010000001">
    <property type="protein sequence ID" value="MBB6178954.1"/>
    <property type="molecule type" value="Genomic_DNA"/>
</dbReference>
<sequence>MSKANAGAMRAPASGDELALLAIGDWGDPDHHDAAERVAQAMAETGRETNVQFVLTLGDNFYPGGVSGADDPIWTTVFEETYSRAALDVPWYAVLGNHDHKGDSQAQIDYTRRNPRWNMPKPYYALHREFSGVAADFLFIDTTPIADAPWWRTLVWSDPSVTGQLRWLEQELQRSTARWKIVVGHHPVYSGGSHGSTEALVDVLPPLFERYGVQLYINGHDHDLQHIKRAGTSYVTSGAAANTREVQPIDGTLFSAAKLGFLLVRLSPKTITLAFIGDRSEMLYETSIGPET</sequence>
<feature type="domain" description="Calcineurin-like phosphoesterase" evidence="7">
    <location>
        <begin position="20"/>
        <end position="223"/>
    </location>
</feature>
<proteinExistence type="predicted"/>
<dbReference type="AlphaFoldDB" id="A0A7X0DDB4"/>
<evidence type="ECO:0000256" key="5">
    <source>
        <dbReference type="PIRNR" id="PIRNR000898"/>
    </source>
</evidence>
<keyword evidence="5 6" id="KW-0408">Iron</keyword>
<evidence type="ECO:0000256" key="1">
    <source>
        <dbReference type="ARBA" id="ARBA00000032"/>
    </source>
</evidence>
<dbReference type="Gene3D" id="3.60.21.10">
    <property type="match status" value="1"/>
</dbReference>
<feature type="binding site" evidence="6">
    <location>
        <position position="97"/>
    </location>
    <ligand>
        <name>Fe cation</name>
        <dbReference type="ChEBI" id="CHEBI:24875"/>
        <label>2</label>
    </ligand>
</feature>
<dbReference type="InterPro" id="IPR051558">
    <property type="entry name" value="Metallophosphoesterase_PAP"/>
</dbReference>
<dbReference type="Pfam" id="PF00149">
    <property type="entry name" value="Metallophos"/>
    <property type="match status" value="1"/>
</dbReference>
<feature type="binding site" evidence="6">
    <location>
        <position position="185"/>
    </location>
    <ligand>
        <name>Fe cation</name>
        <dbReference type="ChEBI" id="CHEBI:24875"/>
        <label>2</label>
    </ligand>
</feature>
<dbReference type="InterPro" id="IPR029052">
    <property type="entry name" value="Metallo-depent_PP-like"/>
</dbReference>
<feature type="binding site" evidence="6">
    <location>
        <position position="222"/>
    </location>
    <ligand>
        <name>Fe cation</name>
        <dbReference type="ChEBI" id="CHEBI:24875"/>
        <label>1</label>
    </ligand>
</feature>
<feature type="binding site" evidence="6">
    <location>
        <position position="220"/>
    </location>
    <ligand>
        <name>Fe cation</name>
        <dbReference type="ChEBI" id="CHEBI:24875"/>
        <label>2</label>
    </ligand>
</feature>
<dbReference type="CDD" id="cd07378">
    <property type="entry name" value="MPP_ACP5"/>
    <property type="match status" value="1"/>
</dbReference>
<dbReference type="RefSeq" id="WP_172977831.1">
    <property type="nucleotide sequence ID" value="NZ_JACHEJ010000001.1"/>
</dbReference>
<gene>
    <name evidence="8" type="ORF">HNQ75_000897</name>
</gene>
<evidence type="ECO:0000256" key="2">
    <source>
        <dbReference type="ARBA" id="ARBA00012646"/>
    </source>
</evidence>
<evidence type="ECO:0000313" key="8">
    <source>
        <dbReference type="EMBL" id="MBB6178954.1"/>
    </source>
</evidence>
<evidence type="ECO:0000313" key="9">
    <source>
        <dbReference type="Proteomes" id="UP000535501"/>
    </source>
</evidence>
<dbReference type="Proteomes" id="UP000535501">
    <property type="component" value="Unassembled WGS sequence"/>
</dbReference>
<dbReference type="EC" id="3.1.3.2" evidence="2 5"/>
<evidence type="ECO:0000256" key="4">
    <source>
        <dbReference type="ARBA" id="ARBA00022801"/>
    </source>
</evidence>
<evidence type="ECO:0000256" key="6">
    <source>
        <dbReference type="PIRSR" id="PIRSR000898-1"/>
    </source>
</evidence>
<evidence type="ECO:0000259" key="7">
    <source>
        <dbReference type="Pfam" id="PF00149"/>
    </source>
</evidence>